<accession>A0ABU8MP30</accession>
<evidence type="ECO:0000313" key="1">
    <source>
        <dbReference type="EMBL" id="MEJ2869079.1"/>
    </source>
</evidence>
<organism evidence="1 2">
    <name type="scientific">Actinomycetospora aurantiaca</name>
    <dbReference type="NCBI Taxonomy" id="3129233"/>
    <lineage>
        <taxon>Bacteria</taxon>
        <taxon>Bacillati</taxon>
        <taxon>Actinomycetota</taxon>
        <taxon>Actinomycetes</taxon>
        <taxon>Pseudonocardiales</taxon>
        <taxon>Pseudonocardiaceae</taxon>
        <taxon>Actinomycetospora</taxon>
    </lineage>
</organism>
<sequence length="69" mass="7604">MKLPRELLASLAELRVALEVAPWSVGAPLVPTNPAGLRRVAFGDRGRAQVVYGVIDRDRLVSLLQLIWL</sequence>
<evidence type="ECO:0000313" key="2">
    <source>
        <dbReference type="Proteomes" id="UP001385809"/>
    </source>
</evidence>
<dbReference type="EMBL" id="JBBEGN010000006">
    <property type="protein sequence ID" value="MEJ2869079.1"/>
    <property type="molecule type" value="Genomic_DNA"/>
</dbReference>
<comment type="caution">
    <text evidence="1">The sequence shown here is derived from an EMBL/GenBank/DDBJ whole genome shotgun (WGS) entry which is preliminary data.</text>
</comment>
<gene>
    <name evidence="1" type="ORF">WCD74_14995</name>
</gene>
<keyword evidence="2" id="KW-1185">Reference proteome</keyword>
<reference evidence="1 2" key="1">
    <citation type="submission" date="2024-03" db="EMBL/GenBank/DDBJ databases">
        <title>Actinomycetospora sp. OC33-EN08, a novel actinomycete isolated from wild orchid (Aerides multiflora).</title>
        <authorList>
            <person name="Suriyachadkun C."/>
        </authorList>
    </citation>
    <scope>NUCLEOTIDE SEQUENCE [LARGE SCALE GENOMIC DNA]</scope>
    <source>
        <strain evidence="1 2">OC33-EN08</strain>
    </source>
</reference>
<protein>
    <submittedName>
        <fullName evidence="1">Uncharacterized protein</fullName>
    </submittedName>
</protein>
<proteinExistence type="predicted"/>
<dbReference type="RefSeq" id="WP_337695658.1">
    <property type="nucleotide sequence ID" value="NZ_JBBEGN010000006.1"/>
</dbReference>
<name>A0ABU8MP30_9PSEU</name>
<dbReference type="Proteomes" id="UP001385809">
    <property type="component" value="Unassembled WGS sequence"/>
</dbReference>